<reference evidence="11 12" key="1">
    <citation type="submission" date="2020-08" db="EMBL/GenBank/DDBJ databases">
        <title>Genomic Encyclopedia of Type Strains, Phase IV (KMG-IV): sequencing the most valuable type-strain genomes for metagenomic binning, comparative biology and taxonomic classification.</title>
        <authorList>
            <person name="Goeker M."/>
        </authorList>
    </citation>
    <scope>NUCLEOTIDE SEQUENCE [LARGE SCALE GENOMIC DNA]</scope>
    <source>
        <strain evidence="11 12">DSM 100211</strain>
    </source>
</reference>
<keyword evidence="9 10" id="KW-0998">Cell outer membrane</keyword>
<evidence type="ECO:0000313" key="11">
    <source>
        <dbReference type="EMBL" id="MBB3975938.1"/>
    </source>
</evidence>
<dbReference type="Proteomes" id="UP000574761">
    <property type="component" value="Unassembled WGS sequence"/>
</dbReference>
<evidence type="ECO:0000256" key="3">
    <source>
        <dbReference type="ARBA" id="ARBA00022452"/>
    </source>
</evidence>
<evidence type="ECO:0000256" key="6">
    <source>
        <dbReference type="ARBA" id="ARBA00023065"/>
    </source>
</evidence>
<dbReference type="EMBL" id="JACIEE010000002">
    <property type="protein sequence ID" value="MBB3975938.1"/>
    <property type="molecule type" value="Genomic_DNA"/>
</dbReference>
<keyword evidence="5 10" id="KW-0732">Signal</keyword>
<dbReference type="SUPFAM" id="SSF56935">
    <property type="entry name" value="Porins"/>
    <property type="match status" value="1"/>
</dbReference>
<protein>
    <recommendedName>
        <fullName evidence="10">Porin</fullName>
    </recommendedName>
</protein>
<dbReference type="GO" id="GO:0015288">
    <property type="term" value="F:porin activity"/>
    <property type="evidence" value="ECO:0007669"/>
    <property type="project" value="UniProtKB-KW"/>
</dbReference>
<keyword evidence="7 10" id="KW-0626">Porin</keyword>
<evidence type="ECO:0000256" key="1">
    <source>
        <dbReference type="ARBA" id="ARBA00009521"/>
    </source>
</evidence>
<comment type="domain">
    <text evidence="10">Consists of 16-stranded beta-barrel sheets, with large surface-exposed loops, that form a transmembrane pore at the center of each barrel. The pore is partially ocluded by a peptide loop that folds into the pore lumen.</text>
</comment>
<accession>A0A7W6D376</accession>
<evidence type="ECO:0000256" key="8">
    <source>
        <dbReference type="ARBA" id="ARBA00023136"/>
    </source>
</evidence>
<dbReference type="AlphaFoldDB" id="A0A7W6D376"/>
<evidence type="ECO:0000256" key="7">
    <source>
        <dbReference type="ARBA" id="ARBA00023114"/>
    </source>
</evidence>
<name>A0A7W6D376_9HYPH</name>
<evidence type="ECO:0000256" key="2">
    <source>
        <dbReference type="ARBA" id="ARBA00022448"/>
    </source>
</evidence>
<evidence type="ECO:0000256" key="10">
    <source>
        <dbReference type="RuleBase" id="RU364005"/>
    </source>
</evidence>
<evidence type="ECO:0000256" key="5">
    <source>
        <dbReference type="ARBA" id="ARBA00022729"/>
    </source>
</evidence>
<keyword evidence="3 10" id="KW-1134">Transmembrane beta strand</keyword>
<sequence>MEFKGFLLCTGAALAAVSGAHAADAIVAAEPEPMEYVRVCDAFGEGYFYIPGTETCLKLGGYVRFDVEGGDVNPQNTYPGGGGDSWFTRTRFTLRISTAADTEYGALKTYSEAEINRDDNTGSSINMENMYIELAGFRLGFSDTLYTEFMGDAGATINDWYDVDYGDFGRNQIRYTYESATGLSLAVSVEDDSDNEPTVDGDDNYMPDVVGGIGYEAEVFQARFVGAYVDETESGALKLRLDGTFGPVSVFAMGGWNTDGDERNVYTNWDGDWALWVGGTYELTDKAAINISANFDEGGDAEGALNIAYKVVPGFTITPELNYRNDMDEKDGPEAKNWGGVVRFQRNF</sequence>
<comment type="subcellular location">
    <subcellularLocation>
        <location evidence="10">Cell outer membrane</location>
        <topology evidence="10">Multi-pass membrane protein</topology>
    </subcellularLocation>
</comment>
<dbReference type="GO" id="GO:0009279">
    <property type="term" value="C:cell outer membrane"/>
    <property type="evidence" value="ECO:0007669"/>
    <property type="project" value="UniProtKB-SubCell"/>
</dbReference>
<comment type="caution">
    <text evidence="11">The sequence shown here is derived from an EMBL/GenBank/DDBJ whole genome shotgun (WGS) entry which is preliminary data.</text>
</comment>
<evidence type="ECO:0000256" key="4">
    <source>
        <dbReference type="ARBA" id="ARBA00022692"/>
    </source>
</evidence>
<keyword evidence="6 10" id="KW-0406">Ion transport</keyword>
<comment type="function">
    <text evidence="10">Forms passive diffusion pores that allow small molecular weight hydrophilic materials across the outer membrane.</text>
</comment>
<gene>
    <name evidence="11" type="ORF">GGQ64_001125</name>
</gene>
<dbReference type="GO" id="GO:0046930">
    <property type="term" value="C:pore complex"/>
    <property type="evidence" value="ECO:0007669"/>
    <property type="project" value="UniProtKB-KW"/>
</dbReference>
<evidence type="ECO:0000313" key="12">
    <source>
        <dbReference type="Proteomes" id="UP000574761"/>
    </source>
</evidence>
<keyword evidence="4 10" id="KW-0812">Transmembrane</keyword>
<keyword evidence="8 10" id="KW-0472">Membrane</keyword>
<comment type="similarity">
    <text evidence="1 10">Belongs to the alphaproteobacteria porin family.</text>
</comment>
<proteinExistence type="inferred from homology"/>
<dbReference type="GO" id="GO:0006811">
    <property type="term" value="P:monoatomic ion transport"/>
    <property type="evidence" value="ECO:0007669"/>
    <property type="project" value="UniProtKB-KW"/>
</dbReference>
<feature type="signal peptide" evidence="10">
    <location>
        <begin position="1"/>
        <end position="22"/>
    </location>
</feature>
<dbReference type="RefSeq" id="WP_183800277.1">
    <property type="nucleotide sequence ID" value="NZ_JACIEE010000002.1"/>
</dbReference>
<dbReference type="InterPro" id="IPR003684">
    <property type="entry name" value="Porin_alphabac"/>
</dbReference>
<organism evidence="11 12">
    <name type="scientific">Mycoplana azooxidifex</name>
    <dbReference type="NCBI Taxonomy" id="1636188"/>
    <lineage>
        <taxon>Bacteria</taxon>
        <taxon>Pseudomonadati</taxon>
        <taxon>Pseudomonadota</taxon>
        <taxon>Alphaproteobacteria</taxon>
        <taxon>Hyphomicrobiales</taxon>
        <taxon>Rhizobiaceae</taxon>
        <taxon>Mycoplana</taxon>
    </lineage>
</organism>
<keyword evidence="12" id="KW-1185">Reference proteome</keyword>
<keyword evidence="2 10" id="KW-0813">Transport</keyword>
<evidence type="ECO:0000256" key="9">
    <source>
        <dbReference type="ARBA" id="ARBA00023237"/>
    </source>
</evidence>
<dbReference type="Pfam" id="PF02530">
    <property type="entry name" value="Porin_2"/>
    <property type="match status" value="1"/>
</dbReference>
<feature type="chain" id="PRO_5031610803" description="Porin" evidence="10">
    <location>
        <begin position="23"/>
        <end position="348"/>
    </location>
</feature>